<gene>
    <name evidence="1" type="ORF">ERS008529_04521</name>
    <name evidence="2" type="ORF">ERS137968_04665</name>
</gene>
<dbReference type="OrthoDB" id="7069043at2"/>
<protein>
    <submittedName>
        <fullName evidence="1">Uncharacterized protein</fullName>
    </submittedName>
</protein>
<sequence>MATSAINPTTGILETAHWFVAHGLKQGLCSVCGDMMDIVAEHTPGTSEHFRHERHSLCPTVTKNRIRYENLGASEYDDEQAIILRNSVSEHMYEVCLTFQALAEGGRISEFKDALKKADDINIWRYRGMTINFVPYILLTFVDMFESKQSLFRKTDFFFVLPPGVRTIDRLWNRTAGVKDVVIKISKNFDVLAEHNISPSLFPVIHPAWFERSLSSLSQYIEK</sequence>
<evidence type="ECO:0000313" key="2">
    <source>
        <dbReference type="EMBL" id="CRY69513.1"/>
    </source>
</evidence>
<keyword evidence="3" id="KW-1185">Reference proteome</keyword>
<reference evidence="1" key="3">
    <citation type="submission" date="2015-03" db="EMBL/GenBank/DDBJ databases">
        <authorList>
            <person name="Murphy D."/>
        </authorList>
    </citation>
    <scope>NUCLEOTIDE SEQUENCE [LARGE SCALE GENOMIC DNA]</scope>
    <source>
        <strain evidence="1">A125KOH2</strain>
    </source>
</reference>
<evidence type="ECO:0000313" key="3">
    <source>
        <dbReference type="Proteomes" id="UP000044625"/>
    </source>
</evidence>
<evidence type="ECO:0000313" key="4">
    <source>
        <dbReference type="Proteomes" id="UP000045840"/>
    </source>
</evidence>
<evidence type="ECO:0000313" key="1">
    <source>
        <dbReference type="EMBL" id="CNI62176.1"/>
    </source>
</evidence>
<name>A0A0T9RH03_9GAMM</name>
<dbReference type="AlphaFoldDB" id="A0A0T9RH03"/>
<accession>A0A0T9RH03</accession>
<dbReference type="Proteomes" id="UP000045840">
    <property type="component" value="Unassembled WGS sequence"/>
</dbReference>
<dbReference type="RefSeq" id="WP_049615285.1">
    <property type="nucleotide sequence ID" value="NZ_CAWMMU010000058.1"/>
</dbReference>
<organism evidence="1 4">
    <name type="scientific">Yersinia pekkanenii</name>
    <dbReference type="NCBI Taxonomy" id="1288385"/>
    <lineage>
        <taxon>Bacteria</taxon>
        <taxon>Pseudomonadati</taxon>
        <taxon>Pseudomonadota</taxon>
        <taxon>Gammaproteobacteria</taxon>
        <taxon>Enterobacterales</taxon>
        <taxon>Yersiniaceae</taxon>
        <taxon>Yersinia</taxon>
    </lineage>
</organism>
<reference evidence="2 3" key="1">
    <citation type="submission" date="2015-03" db="EMBL/GenBank/DDBJ databases">
        <authorList>
            <consortium name="Pathogen Informatics"/>
            <person name="Murphy D."/>
        </authorList>
    </citation>
    <scope>NUCLEOTIDE SEQUENCE [LARGE SCALE GENOMIC DNA]</scope>
    <source>
        <strain evidence="2">Type strain: CIP110230</strain>
        <strain evidence="3">type strain: CIP110230</strain>
    </source>
</reference>
<dbReference type="Proteomes" id="UP000044625">
    <property type="component" value="Unassembled WGS sequence"/>
</dbReference>
<dbReference type="EMBL" id="CQAZ01000080">
    <property type="protein sequence ID" value="CNI62176.1"/>
    <property type="molecule type" value="Genomic_DNA"/>
</dbReference>
<reference evidence="4" key="2">
    <citation type="submission" date="2015-03" db="EMBL/GenBank/DDBJ databases">
        <authorList>
            <consortium name="Pathogen Informatics"/>
        </authorList>
    </citation>
    <scope>NUCLEOTIDE SEQUENCE [LARGE SCALE GENOMIC DNA]</scope>
    <source>
        <strain evidence="4">A125KOH2</strain>
    </source>
</reference>
<dbReference type="EMBL" id="CWJL01000058">
    <property type="protein sequence ID" value="CRY69513.1"/>
    <property type="molecule type" value="Genomic_DNA"/>
</dbReference>
<proteinExistence type="predicted"/>